<comment type="caution">
    <text evidence="1">The sequence shown here is derived from an EMBL/GenBank/DDBJ whole genome shotgun (WGS) entry which is preliminary data.</text>
</comment>
<dbReference type="Proteomes" id="UP000218542">
    <property type="component" value="Unassembled WGS sequence"/>
</dbReference>
<evidence type="ECO:0000313" key="2">
    <source>
        <dbReference type="Proteomes" id="UP000218542"/>
    </source>
</evidence>
<reference evidence="2" key="1">
    <citation type="journal article" date="2017" name="Environ. Microbiol. Rep.">
        <title>Genetic Diversity of Marine Anaerobic Ammonium-Oxidizing Bacteria as Revealed by Genomic and Proteomic Analyses of 'Candidatus Scalindua japonica'.</title>
        <authorList>
            <person name="Oshiki M."/>
            <person name="Mizuto K."/>
            <person name="Kimura Z."/>
            <person name="Kindaichi T."/>
            <person name="Satoh H."/>
            <person name="Okabe S."/>
        </authorList>
    </citation>
    <scope>NUCLEOTIDE SEQUENCE [LARGE SCALE GENOMIC DNA]</scope>
    <source>
        <strain evidence="2">husup-a2</strain>
    </source>
</reference>
<keyword evidence="2" id="KW-1185">Reference proteome</keyword>
<evidence type="ECO:0000313" key="1">
    <source>
        <dbReference type="EMBL" id="GAX60019.1"/>
    </source>
</evidence>
<accession>A0A286TVX3</accession>
<gene>
    <name evidence="1" type="ORF">SCALIN_C05_0104</name>
</gene>
<sequence length="79" mass="9387">MENNLDKRNFLNWYCWYATQEEIEKAKQNNSGTINRLMNEYSYEIEKIKTVKRFHSSLKLPKGILPEVIPLGYNSNFAI</sequence>
<proteinExistence type="predicted"/>
<name>A0A286TVX3_9BACT</name>
<dbReference type="AlphaFoldDB" id="A0A286TVX3"/>
<organism evidence="1 2">
    <name type="scientific">Candidatus Scalindua japonica</name>
    <dbReference type="NCBI Taxonomy" id="1284222"/>
    <lineage>
        <taxon>Bacteria</taxon>
        <taxon>Pseudomonadati</taxon>
        <taxon>Planctomycetota</taxon>
        <taxon>Candidatus Brocadiia</taxon>
        <taxon>Candidatus Brocadiales</taxon>
        <taxon>Candidatus Scalinduaceae</taxon>
        <taxon>Candidatus Scalindua</taxon>
    </lineage>
</organism>
<dbReference type="RefSeq" id="WP_096893211.1">
    <property type="nucleotide sequence ID" value="NZ_BAOS01000005.1"/>
</dbReference>
<dbReference type="OrthoDB" id="9856210at2"/>
<protein>
    <submittedName>
        <fullName evidence="1">Uncharacterized protein</fullName>
    </submittedName>
</protein>
<dbReference type="EMBL" id="BAOS01000005">
    <property type="protein sequence ID" value="GAX60019.1"/>
    <property type="molecule type" value="Genomic_DNA"/>
</dbReference>